<feature type="region of interest" description="Disordered" evidence="1">
    <location>
        <begin position="209"/>
        <end position="301"/>
    </location>
</feature>
<reference evidence="2" key="1">
    <citation type="submission" date="2021-02" db="EMBL/GenBank/DDBJ databases">
        <title>First Annotated Genome of the Yellow-green Alga Tribonema minus.</title>
        <authorList>
            <person name="Mahan K.M."/>
        </authorList>
    </citation>
    <scope>NUCLEOTIDE SEQUENCE</scope>
    <source>
        <strain evidence="2">UTEX B ZZ1240</strain>
    </source>
</reference>
<evidence type="ECO:0000256" key="1">
    <source>
        <dbReference type="SAM" id="MobiDB-lite"/>
    </source>
</evidence>
<sequence length="301" mass="31710">MVKPQNAAAAKAVATPKPKPAAAAASSEPKPAAAAAAPEHKPAPAVRNPFGRAKALAKGETDRDLRGCPLTYDGVPCTGHIVAVTDGAGCSNFRRRDGEKCFYYEKTASKESDCEMCGTKKAVCARCAYLLGAAHLAVGLLRGGLLIIKALFAVAATEVGAACSIGDCDDVSRARDTIPATEGVKVCERETAALTGLRVLNRRRRRRLSWPQWQSRSREATLSRSEAPAATSRRPPAFERGRHPLHGGSSSHASPPAQSAAARRSPPLPPSPLVSHCVASPTALRRQAPSETKAESQRNAR</sequence>
<feature type="compositionally biased region" description="Basic and acidic residues" evidence="1">
    <location>
        <begin position="292"/>
        <end position="301"/>
    </location>
</feature>
<dbReference type="EMBL" id="JAFCMP010000334">
    <property type="protein sequence ID" value="KAG5181250.1"/>
    <property type="molecule type" value="Genomic_DNA"/>
</dbReference>
<evidence type="ECO:0000313" key="2">
    <source>
        <dbReference type="EMBL" id="KAG5181250.1"/>
    </source>
</evidence>
<gene>
    <name evidence="2" type="ORF">JKP88DRAFT_241519</name>
</gene>
<evidence type="ECO:0000313" key="3">
    <source>
        <dbReference type="Proteomes" id="UP000664859"/>
    </source>
</evidence>
<accession>A0A835YXG2</accession>
<feature type="region of interest" description="Disordered" evidence="1">
    <location>
        <begin position="1"/>
        <end position="49"/>
    </location>
</feature>
<protein>
    <submittedName>
        <fullName evidence="2">Uncharacterized protein</fullName>
    </submittedName>
</protein>
<keyword evidence="3" id="KW-1185">Reference proteome</keyword>
<comment type="caution">
    <text evidence="2">The sequence shown here is derived from an EMBL/GenBank/DDBJ whole genome shotgun (WGS) entry which is preliminary data.</text>
</comment>
<dbReference type="AlphaFoldDB" id="A0A835YXG2"/>
<feature type="compositionally biased region" description="Low complexity" evidence="1">
    <location>
        <begin position="7"/>
        <end position="37"/>
    </location>
</feature>
<name>A0A835YXG2_9STRA</name>
<organism evidence="2 3">
    <name type="scientific">Tribonema minus</name>
    <dbReference type="NCBI Taxonomy" id="303371"/>
    <lineage>
        <taxon>Eukaryota</taxon>
        <taxon>Sar</taxon>
        <taxon>Stramenopiles</taxon>
        <taxon>Ochrophyta</taxon>
        <taxon>PX clade</taxon>
        <taxon>Xanthophyceae</taxon>
        <taxon>Tribonematales</taxon>
        <taxon>Tribonemataceae</taxon>
        <taxon>Tribonema</taxon>
    </lineage>
</organism>
<feature type="compositionally biased region" description="Low complexity" evidence="1">
    <location>
        <begin position="246"/>
        <end position="265"/>
    </location>
</feature>
<dbReference type="Proteomes" id="UP000664859">
    <property type="component" value="Unassembled WGS sequence"/>
</dbReference>
<proteinExistence type="predicted"/>